<dbReference type="SUPFAM" id="SSF51182">
    <property type="entry name" value="RmlC-like cupins"/>
    <property type="match status" value="1"/>
</dbReference>
<dbReference type="AlphaFoldDB" id="A0A1T5GCU2"/>
<gene>
    <name evidence="3" type="ORF">SAMN05660750_03957</name>
</gene>
<keyword evidence="1" id="KW-0238">DNA-binding</keyword>
<dbReference type="SUPFAM" id="SSF47413">
    <property type="entry name" value="lambda repressor-like DNA-binding domains"/>
    <property type="match status" value="1"/>
</dbReference>
<dbReference type="EMBL" id="FUYX01000012">
    <property type="protein sequence ID" value="SKC06234.1"/>
    <property type="molecule type" value="Genomic_DNA"/>
</dbReference>
<dbReference type="Gene3D" id="1.10.260.40">
    <property type="entry name" value="lambda repressor-like DNA-binding domains"/>
    <property type="match status" value="1"/>
</dbReference>
<dbReference type="PANTHER" id="PTHR46797">
    <property type="entry name" value="HTH-TYPE TRANSCRIPTIONAL REGULATOR"/>
    <property type="match status" value="1"/>
</dbReference>
<name>A0A1T5GCU2_9HYPH</name>
<evidence type="ECO:0000256" key="1">
    <source>
        <dbReference type="ARBA" id="ARBA00023125"/>
    </source>
</evidence>
<accession>A0A1T5GCU2</accession>
<dbReference type="Gene3D" id="2.60.120.10">
    <property type="entry name" value="Jelly Rolls"/>
    <property type="match status" value="1"/>
</dbReference>
<sequence length="209" mass="22504">MIPIYKNYSPYMEFENDIEIDRLLGQRLKAARQRHGLTLDAVAERSGVSRAMISRVERGESSPTAALLVRLGSGLGLSLSALLEDAGTGPLARRAAQPVWRDPASGYLRRNVSPRGTGSGFEIVEVELPAGAEVRLDSAQGAPALDQQIWVLQGRLDLTVEGVRHDLAEGDCLQMHLRGPIIYRNPGATPVRYAVILAASSGAFPGHIA</sequence>
<evidence type="ECO:0000313" key="4">
    <source>
        <dbReference type="Proteomes" id="UP000190130"/>
    </source>
</evidence>
<dbReference type="GO" id="GO:0003700">
    <property type="term" value="F:DNA-binding transcription factor activity"/>
    <property type="evidence" value="ECO:0007669"/>
    <property type="project" value="TreeGrafter"/>
</dbReference>
<dbReference type="CDD" id="cd02209">
    <property type="entry name" value="cupin_XRE_C"/>
    <property type="match status" value="1"/>
</dbReference>
<dbReference type="SMART" id="SM00530">
    <property type="entry name" value="HTH_XRE"/>
    <property type="match status" value="1"/>
</dbReference>
<feature type="domain" description="HTH cro/C1-type" evidence="2">
    <location>
        <begin position="28"/>
        <end position="82"/>
    </location>
</feature>
<dbReference type="PANTHER" id="PTHR46797:SF10">
    <property type="entry name" value="BLR1115 PROTEIN"/>
    <property type="match status" value="1"/>
</dbReference>
<dbReference type="InterPro" id="IPR011051">
    <property type="entry name" value="RmlC_Cupin_sf"/>
</dbReference>
<dbReference type="InterPro" id="IPR001387">
    <property type="entry name" value="Cro/C1-type_HTH"/>
</dbReference>
<dbReference type="PROSITE" id="PS50943">
    <property type="entry name" value="HTH_CROC1"/>
    <property type="match status" value="1"/>
</dbReference>
<dbReference type="InterPro" id="IPR050807">
    <property type="entry name" value="TransReg_Diox_bact_type"/>
</dbReference>
<dbReference type="InterPro" id="IPR014710">
    <property type="entry name" value="RmlC-like_jellyroll"/>
</dbReference>
<evidence type="ECO:0000313" key="3">
    <source>
        <dbReference type="EMBL" id="SKC06234.1"/>
    </source>
</evidence>
<dbReference type="GO" id="GO:0005829">
    <property type="term" value="C:cytosol"/>
    <property type="evidence" value="ECO:0007669"/>
    <property type="project" value="TreeGrafter"/>
</dbReference>
<dbReference type="GO" id="GO:0003677">
    <property type="term" value="F:DNA binding"/>
    <property type="evidence" value="ECO:0007669"/>
    <property type="project" value="UniProtKB-KW"/>
</dbReference>
<dbReference type="CDD" id="cd00093">
    <property type="entry name" value="HTH_XRE"/>
    <property type="match status" value="1"/>
</dbReference>
<reference evidence="3 4" key="1">
    <citation type="submission" date="2017-02" db="EMBL/GenBank/DDBJ databases">
        <authorList>
            <person name="Peterson S.W."/>
        </authorList>
    </citation>
    <scope>NUCLEOTIDE SEQUENCE [LARGE SCALE GENOMIC DNA]</scope>
    <source>
        <strain evidence="3 4">DSM 9653</strain>
    </source>
</reference>
<organism evidence="3 4">
    <name type="scientific">Bosea thiooxidans</name>
    <dbReference type="NCBI Taxonomy" id="53254"/>
    <lineage>
        <taxon>Bacteria</taxon>
        <taxon>Pseudomonadati</taxon>
        <taxon>Pseudomonadota</taxon>
        <taxon>Alphaproteobacteria</taxon>
        <taxon>Hyphomicrobiales</taxon>
        <taxon>Boseaceae</taxon>
        <taxon>Bosea</taxon>
    </lineage>
</organism>
<dbReference type="Proteomes" id="UP000190130">
    <property type="component" value="Unassembled WGS sequence"/>
</dbReference>
<proteinExistence type="predicted"/>
<dbReference type="InterPro" id="IPR010982">
    <property type="entry name" value="Lambda_DNA-bd_dom_sf"/>
</dbReference>
<evidence type="ECO:0000259" key="2">
    <source>
        <dbReference type="PROSITE" id="PS50943"/>
    </source>
</evidence>
<dbReference type="Pfam" id="PF01381">
    <property type="entry name" value="HTH_3"/>
    <property type="match status" value="1"/>
</dbReference>
<protein>
    <submittedName>
        <fullName evidence="3">Transcriptional regulator, contains XRE-family HTH domain</fullName>
    </submittedName>
</protein>